<name>A0A2J9PNI5_9LACT</name>
<dbReference type="AlphaFoldDB" id="A0A2J9PNI5"/>
<dbReference type="PANTHER" id="PTHR30143">
    <property type="entry name" value="ACID HYDRATASE"/>
    <property type="match status" value="1"/>
</dbReference>
<protein>
    <submittedName>
        <fullName evidence="1">4-oxalocrotonate decarboxylase</fullName>
    </submittedName>
</protein>
<proteinExistence type="predicted"/>
<comment type="caution">
    <text evidence="1">The sequence shown here is derived from an EMBL/GenBank/DDBJ whole genome shotgun (WGS) entry which is preliminary data.</text>
</comment>
<reference evidence="2" key="1">
    <citation type="submission" date="2017-12" db="EMBL/GenBank/DDBJ databases">
        <title>FDA dAtabase for Regulatory Grade micrObial Sequences (FDA-ARGOS): Supporting development and validation of Infectious Disease Dx tests.</title>
        <authorList>
            <person name="Hoffmann M."/>
            <person name="Allard M."/>
            <person name="Evans P."/>
            <person name="Brown E."/>
            <person name="Tallon L."/>
            <person name="Sadzewicz L."/>
            <person name="Sengamalay N."/>
            <person name="Ott S."/>
            <person name="Godinez A."/>
            <person name="Nagaraj S."/>
            <person name="Vavikolanu K."/>
            <person name="Aluvathingal J."/>
            <person name="Nadendla S."/>
            <person name="Sichtig H."/>
        </authorList>
    </citation>
    <scope>NUCLEOTIDE SEQUENCE [LARGE SCALE GENOMIC DNA]</scope>
    <source>
        <strain evidence="2">FDAARGOS_249</strain>
    </source>
</reference>
<sequence length="262" mass="29599">MEESKMQEIAQYLYDAEKNKTAIDNVTEVFNVSFDEQEAYDIQDLVVALKKETDGKTAAYKIGLTSPAKIKQLNIDQPVYAHIFEYMISYDGEPLSMERFIHPRIEPEVTIVLKEDIYQENVTFEEVMDKIDYVYSSVEIVDSRYHGFRFSLEDVVADNTSCQGAVYSNTHFSLDQVDILNEKAVVYINGEKIDEGIGKDVANHPANAVVFLANALYKRGVTLEAGVPIMTGGMTKANKIEIGDKVEVKFDTMDDITFEVVE</sequence>
<dbReference type="GO" id="GO:0005737">
    <property type="term" value="C:cytoplasm"/>
    <property type="evidence" value="ECO:0007669"/>
    <property type="project" value="TreeGrafter"/>
</dbReference>
<dbReference type="PANTHER" id="PTHR30143:SF0">
    <property type="entry name" value="2-KETO-4-PENTENOATE HYDRATASE"/>
    <property type="match status" value="1"/>
</dbReference>
<dbReference type="InterPro" id="IPR036663">
    <property type="entry name" value="Fumarylacetoacetase_C_sf"/>
</dbReference>
<dbReference type="GO" id="GO:0008684">
    <property type="term" value="F:2-oxopent-4-enoate hydratase activity"/>
    <property type="evidence" value="ECO:0007669"/>
    <property type="project" value="TreeGrafter"/>
</dbReference>
<dbReference type="RefSeq" id="WP_059133926.1">
    <property type="nucleotide sequence ID" value="NZ_NBTM02000001.1"/>
</dbReference>
<evidence type="ECO:0000313" key="1">
    <source>
        <dbReference type="EMBL" id="PNL91601.1"/>
    </source>
</evidence>
<dbReference type="SUPFAM" id="SSF56529">
    <property type="entry name" value="FAH"/>
    <property type="match status" value="1"/>
</dbReference>
<organism evidence="1 2">
    <name type="scientific">Aerococcus viridans</name>
    <dbReference type="NCBI Taxonomy" id="1377"/>
    <lineage>
        <taxon>Bacteria</taxon>
        <taxon>Bacillati</taxon>
        <taxon>Bacillota</taxon>
        <taxon>Bacilli</taxon>
        <taxon>Lactobacillales</taxon>
        <taxon>Aerococcaceae</taxon>
        <taxon>Aerococcus</taxon>
    </lineage>
</organism>
<gene>
    <name evidence="1" type="ORF">A6J77_004970</name>
</gene>
<evidence type="ECO:0000313" key="2">
    <source>
        <dbReference type="Proteomes" id="UP000192813"/>
    </source>
</evidence>
<dbReference type="Proteomes" id="UP000192813">
    <property type="component" value="Unassembled WGS sequence"/>
</dbReference>
<dbReference type="InterPro" id="IPR050772">
    <property type="entry name" value="Hydratase-Decarb/MhpD_sf"/>
</dbReference>
<dbReference type="EMBL" id="NBTM02000001">
    <property type="protein sequence ID" value="PNL91601.1"/>
    <property type="molecule type" value="Genomic_DNA"/>
</dbReference>
<accession>A0A2J9PNI5</accession>
<dbReference type="Gene3D" id="3.90.850.10">
    <property type="entry name" value="Fumarylacetoacetase-like, C-terminal domain"/>
    <property type="match status" value="1"/>
</dbReference>